<evidence type="ECO:0000313" key="3">
    <source>
        <dbReference type="Proteomes" id="UP000317378"/>
    </source>
</evidence>
<name>A0A505DEL1_9ACTN</name>
<feature type="transmembrane region" description="Helical" evidence="1">
    <location>
        <begin position="38"/>
        <end position="54"/>
    </location>
</feature>
<dbReference type="EMBL" id="VCHX02000147">
    <property type="protein sequence ID" value="TPQ20085.1"/>
    <property type="molecule type" value="Genomic_DNA"/>
</dbReference>
<keyword evidence="1" id="KW-0812">Transmembrane</keyword>
<sequence>MLLLGDGLALNLMMVAIPAALAAYWAAQAAGRRPRRWTLVWGMGGLALLAVPALRDADWPSFLAVVAALAVGSLALHGGRTWPGVLLGPIGLNTAILTGPAWGWRGLRERTGGARGNLGPVLRALAVAAVLLLVFGALFAGADAAFADLLGGLVPDASVSGGPWHVVLLVLGVVGALAAAHVAAAPVLWDRIEVLPGRARGRLEWALPLIVLATLFAAFNAVQLAVLFGGYDAVLEETGQTYAEYARQGFWQLLMVTLLTLLVIVVALRWAPRDGARDRRLVHGVLGTLCVLALVVVASAVRRMHMYVEAYGLTRLRISVVTVEVWLGLVIVLIMVAGVWGARWLPRAVVASAAGGVLVFGLASPDGLVAERNVQRYEATGKFDLAYARGLSADAVPALDELKEPLRSCALESIARDLRRESEPWFATSWGEVRARGILDDRPLSAKADWRECNRLQTELLYR</sequence>
<feature type="transmembrane region" description="Helical" evidence="1">
    <location>
        <begin position="166"/>
        <end position="189"/>
    </location>
</feature>
<dbReference type="InterPro" id="IPR025291">
    <property type="entry name" value="DUF4153"/>
</dbReference>
<dbReference type="Pfam" id="PF13687">
    <property type="entry name" value="DUF4153"/>
    <property type="match status" value="1"/>
</dbReference>
<feature type="transmembrane region" description="Helical" evidence="1">
    <location>
        <begin position="61"/>
        <end position="79"/>
    </location>
</feature>
<gene>
    <name evidence="2" type="ORF">FGD71_022355</name>
</gene>
<feature type="transmembrane region" description="Helical" evidence="1">
    <location>
        <begin position="209"/>
        <end position="230"/>
    </location>
</feature>
<feature type="transmembrane region" description="Helical" evidence="1">
    <location>
        <begin position="321"/>
        <end position="342"/>
    </location>
</feature>
<protein>
    <submittedName>
        <fullName evidence="2">DUF4173 domain-containing protein</fullName>
    </submittedName>
</protein>
<dbReference type="Proteomes" id="UP000317378">
    <property type="component" value="Unassembled WGS sequence"/>
</dbReference>
<dbReference type="OrthoDB" id="9767931at2"/>
<feature type="transmembrane region" description="Helical" evidence="1">
    <location>
        <begin position="125"/>
        <end position="146"/>
    </location>
</feature>
<organism evidence="2 3">
    <name type="scientific">Streptomyces sporangiiformans</name>
    <dbReference type="NCBI Taxonomy" id="2315329"/>
    <lineage>
        <taxon>Bacteria</taxon>
        <taxon>Bacillati</taxon>
        <taxon>Actinomycetota</taxon>
        <taxon>Actinomycetes</taxon>
        <taxon>Kitasatosporales</taxon>
        <taxon>Streptomycetaceae</taxon>
        <taxon>Streptomyces</taxon>
    </lineage>
</organism>
<evidence type="ECO:0000256" key="1">
    <source>
        <dbReference type="SAM" id="Phobius"/>
    </source>
</evidence>
<comment type="caution">
    <text evidence="2">The sequence shown here is derived from an EMBL/GenBank/DDBJ whole genome shotgun (WGS) entry which is preliminary data.</text>
</comment>
<reference evidence="2 3" key="1">
    <citation type="submission" date="2019-06" db="EMBL/GenBank/DDBJ databases">
        <title>Streptomyces sporangiiformans sp. nov., a novel actinomycete isolated from soil in Mount Song.</title>
        <authorList>
            <person name="Han L."/>
        </authorList>
    </citation>
    <scope>NUCLEOTIDE SEQUENCE [LARGE SCALE GENOMIC DNA]</scope>
    <source>
        <strain evidence="2 3">NEAU-SSA 1</strain>
    </source>
</reference>
<accession>A0A505DEL1</accession>
<feature type="transmembrane region" description="Helical" evidence="1">
    <location>
        <begin position="250"/>
        <end position="269"/>
    </location>
</feature>
<feature type="transmembrane region" description="Helical" evidence="1">
    <location>
        <begin position="85"/>
        <end position="104"/>
    </location>
</feature>
<keyword evidence="1" id="KW-0472">Membrane</keyword>
<dbReference type="AlphaFoldDB" id="A0A505DEL1"/>
<evidence type="ECO:0000313" key="2">
    <source>
        <dbReference type="EMBL" id="TPQ20085.1"/>
    </source>
</evidence>
<keyword evidence="3" id="KW-1185">Reference proteome</keyword>
<keyword evidence="1" id="KW-1133">Transmembrane helix</keyword>
<feature type="transmembrane region" description="Helical" evidence="1">
    <location>
        <begin position="281"/>
        <end position="301"/>
    </location>
</feature>
<proteinExistence type="predicted"/>
<feature type="transmembrane region" description="Helical" evidence="1">
    <location>
        <begin position="7"/>
        <end position="26"/>
    </location>
</feature>